<proteinExistence type="predicted"/>
<gene>
    <name evidence="3" type="ORF">QC820_05930</name>
</gene>
<dbReference type="InterPro" id="IPR012495">
    <property type="entry name" value="TadE-like_dom"/>
</dbReference>
<dbReference type="RefSeq" id="WP_309636148.1">
    <property type="nucleotide sequence ID" value="NZ_JARWAL010000004.1"/>
</dbReference>
<organism evidence="3 4">
    <name type="scientific">Halomonas mongoliensis</name>
    <dbReference type="NCBI Taxonomy" id="321265"/>
    <lineage>
        <taxon>Bacteria</taxon>
        <taxon>Pseudomonadati</taxon>
        <taxon>Pseudomonadota</taxon>
        <taxon>Gammaproteobacteria</taxon>
        <taxon>Oceanospirillales</taxon>
        <taxon>Halomonadaceae</taxon>
        <taxon>Halomonas</taxon>
    </lineage>
</organism>
<evidence type="ECO:0000259" key="2">
    <source>
        <dbReference type="Pfam" id="PF07811"/>
    </source>
</evidence>
<name>A0ABU1GK02_9GAMM</name>
<reference evidence="3 4" key="1">
    <citation type="submission" date="2023-04" db="EMBL/GenBank/DDBJ databases">
        <title>A long-awaited taxogenomic arrangement of the family Halomonadaceae.</title>
        <authorList>
            <person name="De La Haba R."/>
            <person name="Chuvochina M."/>
            <person name="Wittouck S."/>
            <person name="Arahal D.R."/>
            <person name="Sanchez-Porro C."/>
            <person name="Hugenholtz P."/>
            <person name="Ventosa A."/>
        </authorList>
    </citation>
    <scope>NUCLEOTIDE SEQUENCE [LARGE SCALE GENOMIC DNA]</scope>
    <source>
        <strain evidence="3 4">DSM 17332</strain>
    </source>
</reference>
<keyword evidence="4" id="KW-1185">Reference proteome</keyword>
<keyword evidence="1" id="KW-1133">Transmembrane helix</keyword>
<comment type="caution">
    <text evidence="3">The sequence shown here is derived from an EMBL/GenBank/DDBJ whole genome shotgun (WGS) entry which is preliminary data.</text>
</comment>
<keyword evidence="1" id="KW-0812">Transmembrane</keyword>
<protein>
    <submittedName>
        <fullName evidence="3">Pilus assembly protein</fullName>
    </submittedName>
</protein>
<feature type="transmembrane region" description="Helical" evidence="1">
    <location>
        <begin position="21"/>
        <end position="40"/>
    </location>
</feature>
<sequence>MLSMQEAAIIQRQRGAITIEFALLFPLFLAVFYAILSYGVSFAQLNVLNGMASEAAQSARAVVMDDEGSESAISHRIASVIDRHGGLLNVTGCFGDKAYEIDEGLLRVCLETEALLPSLNVFGIRVPDIQSPLRGRSSIQLAVPDDSSG</sequence>
<keyword evidence="1" id="KW-0472">Membrane</keyword>
<dbReference type="Proteomes" id="UP001252270">
    <property type="component" value="Unassembled WGS sequence"/>
</dbReference>
<feature type="domain" description="TadE-like" evidence="2">
    <location>
        <begin position="15"/>
        <end position="56"/>
    </location>
</feature>
<accession>A0ABU1GK02</accession>
<evidence type="ECO:0000313" key="3">
    <source>
        <dbReference type="EMBL" id="MDR5892349.1"/>
    </source>
</evidence>
<dbReference type="Pfam" id="PF07811">
    <property type="entry name" value="TadE"/>
    <property type="match status" value="1"/>
</dbReference>
<evidence type="ECO:0000256" key="1">
    <source>
        <dbReference type="SAM" id="Phobius"/>
    </source>
</evidence>
<dbReference type="EMBL" id="JARWAL010000004">
    <property type="protein sequence ID" value="MDR5892349.1"/>
    <property type="molecule type" value="Genomic_DNA"/>
</dbReference>
<evidence type="ECO:0000313" key="4">
    <source>
        <dbReference type="Proteomes" id="UP001252270"/>
    </source>
</evidence>